<accession>A0A8B4QB46</accession>
<dbReference type="Gene3D" id="3.20.20.370">
    <property type="entry name" value="Glycoside hydrolase/deacetylase"/>
    <property type="match status" value="1"/>
</dbReference>
<evidence type="ECO:0000313" key="3">
    <source>
        <dbReference type="EMBL" id="STX09904.1"/>
    </source>
</evidence>
<dbReference type="SUPFAM" id="SSF88713">
    <property type="entry name" value="Glycoside hydrolase/deacetylase"/>
    <property type="match status" value="1"/>
</dbReference>
<feature type="signal peptide" evidence="1">
    <location>
        <begin position="1"/>
        <end position="24"/>
    </location>
</feature>
<dbReference type="Pfam" id="PF01522">
    <property type="entry name" value="Polysacc_deac_1"/>
    <property type="match status" value="1"/>
</dbReference>
<keyword evidence="3" id="KW-0119">Carbohydrate metabolism</keyword>
<dbReference type="PANTHER" id="PTHR10587:SF125">
    <property type="entry name" value="POLYSACCHARIDE DEACETYLASE YHEN-RELATED"/>
    <property type="match status" value="1"/>
</dbReference>
<proteinExistence type="predicted"/>
<reference evidence="4 6" key="2">
    <citation type="submission" date="2019-03" db="EMBL/GenBank/DDBJ databases">
        <title>Genomic Encyclopedia of Type Strains, Phase IV (KMG-IV): sequencing the most valuable type-strain genomes for metagenomic binning, comparative biology and taxonomic classification.</title>
        <authorList>
            <person name="Goeker M."/>
        </authorList>
    </citation>
    <scope>NUCLEOTIDE SEQUENCE [LARGE SCALE GENOMIC DNA]</scope>
    <source>
        <strain evidence="4 6">DSM 20580</strain>
    </source>
</reference>
<keyword evidence="6" id="KW-1185">Reference proteome</keyword>
<dbReference type="GO" id="GO:0045493">
    <property type="term" value="P:xylan catabolic process"/>
    <property type="evidence" value="ECO:0007669"/>
    <property type="project" value="UniProtKB-KW"/>
</dbReference>
<dbReference type="PROSITE" id="PS51677">
    <property type="entry name" value="NODB"/>
    <property type="match status" value="1"/>
</dbReference>
<dbReference type="EMBL" id="SNZG01000006">
    <property type="protein sequence ID" value="TDR41399.1"/>
    <property type="molecule type" value="Genomic_DNA"/>
</dbReference>
<dbReference type="InterPro" id="IPR002509">
    <property type="entry name" value="NODB_dom"/>
</dbReference>
<evidence type="ECO:0000313" key="4">
    <source>
        <dbReference type="EMBL" id="TDR41399.1"/>
    </source>
</evidence>
<dbReference type="InterPro" id="IPR050248">
    <property type="entry name" value="Polysacc_deacetylase_ArnD"/>
</dbReference>
<dbReference type="AlphaFoldDB" id="A0A8B4QB46"/>
<dbReference type="InterPro" id="IPR011330">
    <property type="entry name" value="Glyco_hydro/deAcase_b/a-brl"/>
</dbReference>
<dbReference type="RefSeq" id="WP_109348975.1">
    <property type="nucleotide sequence ID" value="NZ_BJUE01000003.1"/>
</dbReference>
<evidence type="ECO:0000313" key="5">
    <source>
        <dbReference type="Proteomes" id="UP000254330"/>
    </source>
</evidence>
<comment type="caution">
    <text evidence="3">The sequence shown here is derived from an EMBL/GenBank/DDBJ whole genome shotgun (WGS) entry which is preliminary data.</text>
</comment>
<evidence type="ECO:0000259" key="2">
    <source>
        <dbReference type="PROSITE" id="PS51677"/>
    </source>
</evidence>
<keyword evidence="3" id="KW-0378">Hydrolase</keyword>
<evidence type="ECO:0000256" key="1">
    <source>
        <dbReference type="SAM" id="SignalP"/>
    </source>
</evidence>
<protein>
    <submittedName>
        <fullName evidence="3">Bifunctional xylanase/deacetylase</fullName>
    </submittedName>
    <submittedName>
        <fullName evidence="4">Peptidoglycan/xylan/chitin deacetylase (PgdA/CDA1 family)</fullName>
    </submittedName>
</protein>
<dbReference type="CDD" id="cd10944">
    <property type="entry name" value="CE4_SmPgdA_like"/>
    <property type="match status" value="1"/>
</dbReference>
<keyword evidence="3" id="KW-0858">Xylan degradation</keyword>
<keyword evidence="1" id="KW-0732">Signal</keyword>
<feature type="chain" id="PRO_5032730414" evidence="1">
    <location>
        <begin position="25"/>
        <end position="258"/>
    </location>
</feature>
<sequence length="258" mass="29814">MKKLAVFCVAALVVCLFVFGKAHPINEHQKEEVLENVKAKKQVVKKVPLKEIPKNEKIVFLTFDDGPSQYTEQLIKVLKENDIKATFFMQGVNLQNKSLQPSVKKASDQGNYIGSHSMTHDYRKLYVEGKFIQEMKQTQQLIKSITGKHHQLVRAPYGSAPGLKDQTVRNQLANEKIKLWDWNIDSEDWHRDATPERILSTIKKETIQNTEVVLMHEKPNTVKAMPSIIEYYKSQGYKFAVYGQYKHFEMNFMGDPKL</sequence>
<reference evidence="3 5" key="1">
    <citation type="submission" date="2018-06" db="EMBL/GenBank/DDBJ databases">
        <authorList>
            <consortium name="Pathogen Informatics"/>
            <person name="Doyle S."/>
        </authorList>
    </citation>
    <scope>NUCLEOTIDE SEQUENCE [LARGE SCALE GENOMIC DNA]</scope>
    <source>
        <strain evidence="3 5">NCTC10597</strain>
    </source>
</reference>
<dbReference type="EMBL" id="UGNP01000001">
    <property type="protein sequence ID" value="STX09904.1"/>
    <property type="molecule type" value="Genomic_DNA"/>
</dbReference>
<keyword evidence="3" id="KW-0624">Polysaccharide degradation</keyword>
<name>A0A8B4QB46_9BACL</name>
<organism evidence="3 5">
    <name type="scientific">Kurthia zopfii</name>
    <dbReference type="NCBI Taxonomy" id="1650"/>
    <lineage>
        <taxon>Bacteria</taxon>
        <taxon>Bacillati</taxon>
        <taxon>Bacillota</taxon>
        <taxon>Bacilli</taxon>
        <taxon>Bacillales</taxon>
        <taxon>Caryophanaceae</taxon>
        <taxon>Kurthia</taxon>
    </lineage>
</organism>
<feature type="domain" description="NodB homology" evidence="2">
    <location>
        <begin position="57"/>
        <end position="240"/>
    </location>
</feature>
<dbReference type="PANTHER" id="PTHR10587">
    <property type="entry name" value="GLYCOSYL TRANSFERASE-RELATED"/>
    <property type="match status" value="1"/>
</dbReference>
<dbReference type="Proteomes" id="UP000294641">
    <property type="component" value="Unassembled WGS sequence"/>
</dbReference>
<dbReference type="GO" id="GO:0016798">
    <property type="term" value="F:hydrolase activity, acting on glycosyl bonds"/>
    <property type="evidence" value="ECO:0007669"/>
    <property type="project" value="UniProtKB-KW"/>
</dbReference>
<gene>
    <name evidence="3" type="primary">xynD_2</name>
    <name evidence="4" type="ORF">DFR61_10697</name>
    <name evidence="3" type="ORF">NCTC10597_01611</name>
</gene>
<evidence type="ECO:0000313" key="6">
    <source>
        <dbReference type="Proteomes" id="UP000294641"/>
    </source>
</evidence>
<dbReference type="OrthoDB" id="258610at2"/>
<keyword evidence="3" id="KW-0326">Glycosidase</keyword>
<dbReference type="GO" id="GO:0016810">
    <property type="term" value="F:hydrolase activity, acting on carbon-nitrogen (but not peptide) bonds"/>
    <property type="evidence" value="ECO:0007669"/>
    <property type="project" value="InterPro"/>
</dbReference>
<dbReference type="Proteomes" id="UP000254330">
    <property type="component" value="Unassembled WGS sequence"/>
</dbReference>